<keyword evidence="7" id="KW-0862">Zinc</keyword>
<dbReference type="EC" id="3.4.-.-" evidence="10"/>
<evidence type="ECO:0000256" key="6">
    <source>
        <dbReference type="ARBA" id="ARBA00022801"/>
    </source>
</evidence>
<keyword evidence="8" id="KW-0482">Metalloprotease</keyword>
<feature type="domain" description="Peptidase M48" evidence="9">
    <location>
        <begin position="65"/>
        <end position="251"/>
    </location>
</feature>
<dbReference type="PANTHER" id="PTHR22726:SF1">
    <property type="entry name" value="METALLOENDOPEPTIDASE OMA1, MITOCHONDRIAL"/>
    <property type="match status" value="1"/>
</dbReference>
<evidence type="ECO:0000256" key="5">
    <source>
        <dbReference type="ARBA" id="ARBA00022764"/>
    </source>
</evidence>
<dbReference type="InterPro" id="IPR051156">
    <property type="entry name" value="Mito/Outer_Membr_Metalloprot"/>
</dbReference>
<dbReference type="EMBL" id="MLJW01002386">
    <property type="protein sequence ID" value="OIQ74783.1"/>
    <property type="molecule type" value="Genomic_DNA"/>
</dbReference>
<dbReference type="GO" id="GO:0016020">
    <property type="term" value="C:membrane"/>
    <property type="evidence" value="ECO:0007669"/>
    <property type="project" value="InterPro"/>
</dbReference>
<keyword evidence="4" id="KW-0732">Signal</keyword>
<evidence type="ECO:0000256" key="3">
    <source>
        <dbReference type="ARBA" id="ARBA00022723"/>
    </source>
</evidence>
<dbReference type="Pfam" id="PF01435">
    <property type="entry name" value="Peptidase_M48"/>
    <property type="match status" value="1"/>
</dbReference>
<dbReference type="InterPro" id="IPR001915">
    <property type="entry name" value="Peptidase_M48"/>
</dbReference>
<name>A0A1J5Q478_9ZZZZ</name>
<comment type="cofactor">
    <cofactor evidence="1">
        <name>Zn(2+)</name>
        <dbReference type="ChEBI" id="CHEBI:29105"/>
    </cofactor>
</comment>
<dbReference type="GO" id="GO:0051603">
    <property type="term" value="P:proteolysis involved in protein catabolic process"/>
    <property type="evidence" value="ECO:0007669"/>
    <property type="project" value="TreeGrafter"/>
</dbReference>
<gene>
    <name evidence="10" type="primary">bepA_71</name>
    <name evidence="10" type="ORF">GALL_435610</name>
</gene>
<keyword evidence="5" id="KW-0574">Periplasm</keyword>
<evidence type="ECO:0000256" key="4">
    <source>
        <dbReference type="ARBA" id="ARBA00022729"/>
    </source>
</evidence>
<keyword evidence="6 10" id="KW-0378">Hydrolase</keyword>
<dbReference type="Gene3D" id="1.25.40.10">
    <property type="entry name" value="Tetratricopeptide repeat domain"/>
    <property type="match status" value="1"/>
</dbReference>
<evidence type="ECO:0000313" key="10">
    <source>
        <dbReference type="EMBL" id="OIQ74783.1"/>
    </source>
</evidence>
<dbReference type="GO" id="GO:0046872">
    <property type="term" value="F:metal ion binding"/>
    <property type="evidence" value="ECO:0007669"/>
    <property type="project" value="UniProtKB-KW"/>
</dbReference>
<dbReference type="PANTHER" id="PTHR22726">
    <property type="entry name" value="METALLOENDOPEPTIDASE OMA1"/>
    <property type="match status" value="1"/>
</dbReference>
<organism evidence="10">
    <name type="scientific">mine drainage metagenome</name>
    <dbReference type="NCBI Taxonomy" id="410659"/>
    <lineage>
        <taxon>unclassified sequences</taxon>
        <taxon>metagenomes</taxon>
        <taxon>ecological metagenomes</taxon>
    </lineage>
</organism>
<evidence type="ECO:0000256" key="1">
    <source>
        <dbReference type="ARBA" id="ARBA00001947"/>
    </source>
</evidence>
<keyword evidence="3" id="KW-0479">Metal-binding</keyword>
<dbReference type="InterPro" id="IPR011990">
    <property type="entry name" value="TPR-like_helical_dom_sf"/>
</dbReference>
<dbReference type="GO" id="GO:0004222">
    <property type="term" value="F:metalloendopeptidase activity"/>
    <property type="evidence" value="ECO:0007669"/>
    <property type="project" value="InterPro"/>
</dbReference>
<dbReference type="InterPro" id="IPR030873">
    <property type="entry name" value="Protease_BepA"/>
</dbReference>
<comment type="caution">
    <text evidence="10">The sequence shown here is derived from an EMBL/GenBank/DDBJ whole genome shotgun (WGS) entry which is preliminary data.</text>
</comment>
<evidence type="ECO:0000256" key="7">
    <source>
        <dbReference type="ARBA" id="ARBA00022833"/>
    </source>
</evidence>
<evidence type="ECO:0000256" key="8">
    <source>
        <dbReference type="ARBA" id="ARBA00023049"/>
    </source>
</evidence>
<keyword evidence="2 10" id="KW-0645">Protease</keyword>
<dbReference type="SUPFAM" id="SSF48452">
    <property type="entry name" value="TPR-like"/>
    <property type="match status" value="1"/>
</dbReference>
<protein>
    <submittedName>
        <fullName evidence="10">Beta-barrel assembly-enhancing protease</fullName>
        <ecNumber evidence="10">3.4.-.-</ecNumber>
    </submittedName>
</protein>
<sequence length="482" mass="53290">MSKRLLALLLLFCLAPAVMADGLPDLGEASQVYLTPAMENRIGKQAMQEIRLSDPSYLDDPEITGYINRLGMRLVAQSSDAGQTFKFFVLKDPTINAFAMPGGFIGVHTGLILAAHSESELASVLAHEISHVTQHHMARQLGLQSQAQLPMLLSMAVAILAARSNSDVSMGAMMAGQAGAMQHQLSYSRDFEREADRMGLKLLERAGFDVRAMATFFKRLQKNGRLYENSAPSYLLTHPLTTERIADMENRIATMPYRQVPDSLDFQLVRAKLQAEAGTPEDAVTEFASQVKERKFSSEIAARYGLARAQLRAKNYAAAEHELEALRRLKAKSSMIESLAAQLRMSQNDPAGALKILRAALLLYPQERALAYAQVEDLLAAGQQQQALRATVDDLQNYPSDVRMHGLQAKTYAALGKHLEQHRAQAEVYALQGRLLAAIEQLQLAQKAGDGDFYERSAVDSRLRELKLQQAREAKDAKQQKP</sequence>
<dbReference type="CDD" id="cd07333">
    <property type="entry name" value="M48C_bepA_like"/>
    <property type="match status" value="1"/>
</dbReference>
<reference evidence="10" key="1">
    <citation type="submission" date="2016-10" db="EMBL/GenBank/DDBJ databases">
        <title>Sequence of Gallionella enrichment culture.</title>
        <authorList>
            <person name="Poehlein A."/>
            <person name="Muehling M."/>
            <person name="Daniel R."/>
        </authorList>
    </citation>
    <scope>NUCLEOTIDE SEQUENCE</scope>
</reference>
<dbReference type="HAMAP" id="MF_00997">
    <property type="entry name" value="Protease_BepA"/>
    <property type="match status" value="1"/>
</dbReference>
<proteinExistence type="inferred from homology"/>
<dbReference type="Gene3D" id="3.30.2010.10">
    <property type="entry name" value="Metalloproteases ('zincins'), catalytic domain"/>
    <property type="match status" value="1"/>
</dbReference>
<accession>A0A1J5Q478</accession>
<dbReference type="AlphaFoldDB" id="A0A1J5Q478"/>
<evidence type="ECO:0000256" key="2">
    <source>
        <dbReference type="ARBA" id="ARBA00022670"/>
    </source>
</evidence>
<evidence type="ECO:0000259" key="9">
    <source>
        <dbReference type="Pfam" id="PF01435"/>
    </source>
</evidence>